<dbReference type="Gene3D" id="3.80.10.10">
    <property type="entry name" value="Ribonuclease Inhibitor"/>
    <property type="match status" value="1"/>
</dbReference>
<protein>
    <submittedName>
        <fullName evidence="3">Internalin A</fullName>
    </submittedName>
</protein>
<dbReference type="Pfam" id="PF25019">
    <property type="entry name" value="LRR_R13L1-DRL21"/>
    <property type="match status" value="1"/>
</dbReference>
<dbReference type="InterPro" id="IPR032675">
    <property type="entry name" value="LRR_dom_sf"/>
</dbReference>
<gene>
    <name evidence="3" type="ORF">Xinn_03334</name>
    <name evidence="4" type="ORF">XIS1_210023</name>
</gene>
<proteinExistence type="predicted"/>
<evidence type="ECO:0000256" key="1">
    <source>
        <dbReference type="ARBA" id="ARBA00022614"/>
    </source>
</evidence>
<dbReference type="OrthoDB" id="6447385at2"/>
<dbReference type="EMBL" id="FTLG01000124">
    <property type="protein sequence ID" value="SIP73439.1"/>
    <property type="molecule type" value="Genomic_DNA"/>
</dbReference>
<dbReference type="PANTHER" id="PTHR36766">
    <property type="entry name" value="PLANT BROAD-SPECTRUM MILDEW RESISTANCE PROTEIN RPW8"/>
    <property type="match status" value="1"/>
</dbReference>
<sequence length="291" mass="34266">MIKSLVTYEKGRYGTLAVVRSEWNKKIEQDILRKGCTEIEFNYAKGWKRGEGKFPSLEAFPYLLGLSITDWNIEDINSIHVLKKLRSLGISTYCKTPIRFENFPDLEECGLEWRKKSDSLFECTNLKNLFINKYPYDDLTPMRLLTRLEILRIYNSRLKSLEGIEHHKNIRRLELANLRGLTSLEGIEHLSKLENLEIHTCRKITHINQLTKLENLREVFINNCNDIESLNPLRNLKKLEKVLFYESTNIVDGDLSPVLEREPPLDIAFMKRKHYSHQRKSPESNIFIRNK</sequence>
<dbReference type="InterPro" id="IPR056789">
    <property type="entry name" value="LRR_R13L1-DRL21"/>
</dbReference>
<organism evidence="4 5">
    <name type="scientific">Xenorhabdus innexi</name>
    <dbReference type="NCBI Taxonomy" id="290109"/>
    <lineage>
        <taxon>Bacteria</taxon>
        <taxon>Pseudomonadati</taxon>
        <taxon>Pseudomonadota</taxon>
        <taxon>Gammaproteobacteria</taxon>
        <taxon>Enterobacterales</taxon>
        <taxon>Morganellaceae</taxon>
        <taxon>Xenorhabdus</taxon>
    </lineage>
</organism>
<reference evidence="3 6" key="3">
    <citation type="journal article" date="2017" name="Nat. Microbiol.">
        <title>Natural product diversity associated with the nematode symbionts Photorhabdus and Xenorhabdus.</title>
        <authorList>
            <person name="Tobias N.J."/>
            <person name="Wolff H."/>
            <person name="Djahanschiri B."/>
            <person name="Grundmann F."/>
            <person name="Kronenwerth M."/>
            <person name="Shi Y.M."/>
            <person name="Simonyi S."/>
            <person name="Grun P."/>
            <person name="Shapiro-Ilan D."/>
            <person name="Pidot S.J."/>
            <person name="Stinear T.P."/>
            <person name="Ebersberger I."/>
            <person name="Bode H.B."/>
        </authorList>
    </citation>
    <scope>NUCLEOTIDE SEQUENCE [LARGE SCALE GENOMIC DNA]</scope>
    <source>
        <strain evidence="3 6">DSM 16336</strain>
    </source>
</reference>
<dbReference type="Proteomes" id="UP000224871">
    <property type="component" value="Unassembled WGS sequence"/>
</dbReference>
<reference evidence="5" key="1">
    <citation type="submission" date="2016-12" db="EMBL/GenBank/DDBJ databases">
        <authorList>
            <person name="Gaudriault S."/>
        </authorList>
    </citation>
    <scope>NUCLEOTIDE SEQUENCE [LARGE SCALE GENOMIC DNA]</scope>
    <source>
        <strain evidence="5">HGB1681 (deposited as PTA-6826 in the American Type Culture Collection)</strain>
    </source>
</reference>
<keyword evidence="6" id="KW-1185">Reference proteome</keyword>
<dbReference type="EMBL" id="NIBU01000056">
    <property type="protein sequence ID" value="PHM30358.1"/>
    <property type="molecule type" value="Genomic_DNA"/>
</dbReference>
<evidence type="ECO:0000313" key="6">
    <source>
        <dbReference type="Proteomes" id="UP000224871"/>
    </source>
</evidence>
<dbReference type="RefSeq" id="WP_086953011.1">
    <property type="nucleotide sequence ID" value="NZ_CAWNQC010000255.1"/>
</dbReference>
<evidence type="ECO:0000313" key="5">
    <source>
        <dbReference type="Proteomes" id="UP000196435"/>
    </source>
</evidence>
<dbReference type="SUPFAM" id="SSF52058">
    <property type="entry name" value="L domain-like"/>
    <property type="match status" value="1"/>
</dbReference>
<feature type="domain" description="R13L1/DRL21-like LRR repeat region" evidence="2">
    <location>
        <begin position="161"/>
        <end position="224"/>
    </location>
</feature>
<name>A0A1N6MXJ0_9GAMM</name>
<dbReference type="AlphaFoldDB" id="A0A1N6MXJ0"/>
<dbReference type="Proteomes" id="UP000196435">
    <property type="component" value="Unassembled WGS sequence"/>
</dbReference>
<evidence type="ECO:0000313" key="3">
    <source>
        <dbReference type="EMBL" id="PHM30358.1"/>
    </source>
</evidence>
<reference evidence="4" key="2">
    <citation type="submission" date="2016-12" db="EMBL/GenBank/DDBJ databases">
        <authorList>
            <person name="Song W.-J."/>
            <person name="Kurnit D.M."/>
        </authorList>
    </citation>
    <scope>NUCLEOTIDE SEQUENCE [LARGE SCALE GENOMIC DNA]</scope>
    <source>
        <strain evidence="4">HGB1681</strain>
    </source>
</reference>
<accession>A0A1N6MXJ0</accession>
<dbReference type="PANTHER" id="PTHR36766:SF30">
    <property type="entry name" value="TIR-NBS TYPE DISEASE RESISTANCE PROTEIN-RELATED"/>
    <property type="match status" value="1"/>
</dbReference>
<evidence type="ECO:0000313" key="4">
    <source>
        <dbReference type="EMBL" id="SIP73439.1"/>
    </source>
</evidence>
<evidence type="ECO:0000259" key="2">
    <source>
        <dbReference type="Pfam" id="PF25019"/>
    </source>
</evidence>
<keyword evidence="1" id="KW-0433">Leucine-rich repeat</keyword>